<evidence type="ECO:0000313" key="1">
    <source>
        <dbReference type="EMBL" id="QHI73796.1"/>
    </source>
</evidence>
<dbReference type="InterPro" id="IPR058701">
    <property type="entry name" value="PhiTE_072-like"/>
</dbReference>
<dbReference type="EMBL" id="CP047591">
    <property type="protein sequence ID" value="QHI73796.1"/>
    <property type="molecule type" value="Genomic_DNA"/>
</dbReference>
<name>A0A6P1MQ63_9FIRM</name>
<accession>A0A6P1MQ63</accession>
<evidence type="ECO:0000313" key="2">
    <source>
        <dbReference type="Proteomes" id="UP000463883"/>
    </source>
</evidence>
<dbReference type="RefSeq" id="WP_162363559.1">
    <property type="nucleotide sequence ID" value="NZ_CP047591.1"/>
</dbReference>
<dbReference type="KEGG" id="amic:Ami3637_16665"/>
<dbReference type="Pfam" id="PF26211">
    <property type="entry name" value="Phage_phiTE_072"/>
    <property type="match status" value="1"/>
</dbReference>
<keyword evidence="2" id="KW-1185">Reference proteome</keyword>
<gene>
    <name evidence="1" type="ORF">Ami3637_16665</name>
</gene>
<dbReference type="AlphaFoldDB" id="A0A6P1MQ63"/>
<organism evidence="1 2">
    <name type="scientific">Aminipila terrae</name>
    <dbReference type="NCBI Taxonomy" id="2697030"/>
    <lineage>
        <taxon>Bacteria</taxon>
        <taxon>Bacillati</taxon>
        <taxon>Bacillota</taxon>
        <taxon>Clostridia</taxon>
        <taxon>Peptostreptococcales</taxon>
        <taxon>Anaerovoracaceae</taxon>
        <taxon>Aminipila</taxon>
    </lineage>
</organism>
<protein>
    <submittedName>
        <fullName evidence="1">Uncharacterized protein</fullName>
    </submittedName>
</protein>
<sequence length="176" mass="20945">MKLRVREPRTTEYCFRLDKNDDLYINCTWARFLLNHDTYVLSIESDCGSFSYGWSVTESEPFKALMARIDKWYLMDKISSRNVLNLEESKRKTIENIRESFAFEQLPTSQQEYLVDEISDIESNTEEGFYREVDTALYSGISSENIETEMDYPLRAQVICNFFEKYLQPELRKQEN</sequence>
<proteinExistence type="predicted"/>
<dbReference type="Proteomes" id="UP000463883">
    <property type="component" value="Chromosome"/>
</dbReference>
<reference evidence="1 2" key="1">
    <citation type="submission" date="2020-01" db="EMBL/GenBank/DDBJ databases">
        <title>Genomic analysis of Aminipila sp. CBA3637.</title>
        <authorList>
            <person name="Kim Y.B."/>
            <person name="Roh S.W."/>
        </authorList>
    </citation>
    <scope>NUCLEOTIDE SEQUENCE [LARGE SCALE GENOMIC DNA]</scope>
    <source>
        <strain evidence="1 2">CBA3637</strain>
    </source>
</reference>